<evidence type="ECO:0000313" key="3">
    <source>
        <dbReference type="Proteomes" id="UP000192923"/>
    </source>
</evidence>
<reference evidence="2 3" key="1">
    <citation type="submission" date="2016-12" db="EMBL/GenBank/DDBJ databases">
        <authorList>
            <person name="Song W.-J."/>
            <person name="Kurnit D.M."/>
        </authorList>
    </citation>
    <scope>NUCLEOTIDE SEQUENCE [LARGE SCALE GENOMIC DNA]</scope>
    <source>
        <strain evidence="2 3">175</strain>
    </source>
</reference>
<dbReference type="PANTHER" id="PTHR43685">
    <property type="entry name" value="GLYCOSYLTRANSFERASE"/>
    <property type="match status" value="1"/>
</dbReference>
<keyword evidence="2" id="KW-0808">Transferase</keyword>
<keyword evidence="3" id="KW-1185">Reference proteome</keyword>
<dbReference type="Gene3D" id="3.90.550.10">
    <property type="entry name" value="Spore Coat Polysaccharide Biosynthesis Protein SpsA, Chain A"/>
    <property type="match status" value="1"/>
</dbReference>
<dbReference type="GO" id="GO:0016740">
    <property type="term" value="F:transferase activity"/>
    <property type="evidence" value="ECO:0007669"/>
    <property type="project" value="UniProtKB-KW"/>
</dbReference>
<dbReference type="CDD" id="cd00761">
    <property type="entry name" value="Glyco_tranf_GTA_type"/>
    <property type="match status" value="1"/>
</dbReference>
<evidence type="ECO:0000313" key="2">
    <source>
        <dbReference type="EMBL" id="SMF96387.1"/>
    </source>
</evidence>
<dbReference type="Pfam" id="PF00535">
    <property type="entry name" value="Glycos_transf_2"/>
    <property type="match status" value="1"/>
</dbReference>
<dbReference type="OrthoDB" id="9805612at2"/>
<sequence>MNYTFTIFIPTYNRAHLLPRALASIEAQTFRDFETVIVDDGSTDNTEALIRDWQARADFELVYFKQPNQGKYAAQNAGVAAARGWFFLLLDSDDRLLPDTLERILRHWESIPESKRPRYAGVEGLVESMDGRRVLTTPYPSNPCDISYLDLYYRLGIGGDKKHAIRTEILRRFPYPLFPGELNSRDSITWNRIAHEYIFRCVNESVQQVEYQPDGLTSNRFRIRMTSPRGFQLFFQEEITLHRAWLARKQLRRSTIEFIRFSLHIGLGPWAQGKQVDYDPLWLLLLPMGYIRWWVDLYRLRFKGGNIRNRAVIHN</sequence>
<dbReference type="InterPro" id="IPR050834">
    <property type="entry name" value="Glycosyltransf_2"/>
</dbReference>
<dbReference type="InterPro" id="IPR001173">
    <property type="entry name" value="Glyco_trans_2-like"/>
</dbReference>
<gene>
    <name evidence="2" type="ORF">SAMN02949497_3783</name>
</gene>
<dbReference type="InterPro" id="IPR029044">
    <property type="entry name" value="Nucleotide-diphossugar_trans"/>
</dbReference>
<name>A0A1Y6D157_9GAMM</name>
<dbReference type="PANTHER" id="PTHR43685:SF11">
    <property type="entry name" value="GLYCOSYLTRANSFERASE TAGX-RELATED"/>
    <property type="match status" value="1"/>
</dbReference>
<accession>A0A1Y6D157</accession>
<protein>
    <submittedName>
        <fullName evidence="2">Glycosyl transferase family 2</fullName>
    </submittedName>
</protein>
<dbReference type="RefSeq" id="WP_085215280.1">
    <property type="nucleotide sequence ID" value="NZ_FXAM01000001.1"/>
</dbReference>
<organism evidence="2 3">
    <name type="scientific">Methylomagnum ishizawai</name>
    <dbReference type="NCBI Taxonomy" id="1760988"/>
    <lineage>
        <taxon>Bacteria</taxon>
        <taxon>Pseudomonadati</taxon>
        <taxon>Pseudomonadota</taxon>
        <taxon>Gammaproteobacteria</taxon>
        <taxon>Methylococcales</taxon>
        <taxon>Methylococcaceae</taxon>
        <taxon>Methylomagnum</taxon>
    </lineage>
</organism>
<dbReference type="STRING" id="1760988.SAMN02949497_3783"/>
<dbReference type="EMBL" id="FXAM01000001">
    <property type="protein sequence ID" value="SMF96387.1"/>
    <property type="molecule type" value="Genomic_DNA"/>
</dbReference>
<proteinExistence type="predicted"/>
<evidence type="ECO:0000259" key="1">
    <source>
        <dbReference type="Pfam" id="PF00535"/>
    </source>
</evidence>
<feature type="domain" description="Glycosyltransferase 2-like" evidence="1">
    <location>
        <begin position="6"/>
        <end position="112"/>
    </location>
</feature>
<dbReference type="SUPFAM" id="SSF53448">
    <property type="entry name" value="Nucleotide-diphospho-sugar transferases"/>
    <property type="match status" value="1"/>
</dbReference>
<dbReference type="AlphaFoldDB" id="A0A1Y6D157"/>
<dbReference type="Proteomes" id="UP000192923">
    <property type="component" value="Unassembled WGS sequence"/>
</dbReference>